<gene>
    <name evidence="1" type="ORF">CLTHE_11710</name>
</gene>
<evidence type="ECO:0000313" key="1">
    <source>
        <dbReference type="EMBL" id="OPX48492.1"/>
    </source>
</evidence>
<dbReference type="RefSeq" id="WP_080022426.1">
    <property type="nucleotide sequence ID" value="NZ_LTAY01000031.1"/>
</dbReference>
<evidence type="ECO:0000313" key="2">
    <source>
        <dbReference type="Proteomes" id="UP000191448"/>
    </source>
</evidence>
<proteinExistence type="predicted"/>
<dbReference type="InterPro" id="IPR025580">
    <property type="entry name" value="Gp46"/>
</dbReference>
<dbReference type="AlphaFoldDB" id="A0A1V4SWB4"/>
<dbReference type="Proteomes" id="UP000191448">
    <property type="component" value="Unassembled WGS sequence"/>
</dbReference>
<dbReference type="OrthoDB" id="1901795at2"/>
<protein>
    <submittedName>
        <fullName evidence="1">Uncharacterized protein</fullName>
    </submittedName>
</protein>
<dbReference type="Pfam" id="PF14265">
    <property type="entry name" value="DUF4355"/>
    <property type="match status" value="1"/>
</dbReference>
<reference evidence="1 2" key="1">
    <citation type="submission" date="2016-02" db="EMBL/GenBank/DDBJ databases">
        <title>Genome sequence of Clostridium thermobutyricum DSM 4928.</title>
        <authorList>
            <person name="Poehlein A."/>
            <person name="Daniel R."/>
        </authorList>
    </citation>
    <scope>NUCLEOTIDE SEQUENCE [LARGE SCALE GENOMIC DNA]</scope>
    <source>
        <strain evidence="1 2">DSM 4928</strain>
    </source>
</reference>
<dbReference type="EMBL" id="LTAY01000031">
    <property type="protein sequence ID" value="OPX48492.1"/>
    <property type="molecule type" value="Genomic_DNA"/>
</dbReference>
<sequence length="192" mass="21329">MKKSEILELIGDLEDTADIDNLILGNGFAKPITDVEGFNKLLASNKEIQGLVDSKVTNGIETFKKNGMQKLIDAAVLKATNKEETPEQKAIREMKQELDTMKKEKARAERIAKFKDTLSEKKIPGDLMEFMLGDDDETTTANIELFENSMKSYVDSQVQTKLNAGYVPGVNENTNNQTDPIIAQLNSVMGLQ</sequence>
<comment type="caution">
    <text evidence="1">The sequence shown here is derived from an EMBL/GenBank/DDBJ whole genome shotgun (WGS) entry which is preliminary data.</text>
</comment>
<accession>A0A1V4SWB4</accession>
<organism evidence="1 2">
    <name type="scientific">Clostridium thermobutyricum DSM 4928</name>
    <dbReference type="NCBI Taxonomy" id="1121339"/>
    <lineage>
        <taxon>Bacteria</taxon>
        <taxon>Bacillati</taxon>
        <taxon>Bacillota</taxon>
        <taxon>Clostridia</taxon>
        <taxon>Eubacteriales</taxon>
        <taxon>Clostridiaceae</taxon>
        <taxon>Clostridium</taxon>
    </lineage>
</organism>
<name>A0A1V4SWB4_9CLOT</name>